<organism evidence="2 3">
    <name type="scientific">Didymodactylos carnosus</name>
    <dbReference type="NCBI Taxonomy" id="1234261"/>
    <lineage>
        <taxon>Eukaryota</taxon>
        <taxon>Metazoa</taxon>
        <taxon>Spiralia</taxon>
        <taxon>Gnathifera</taxon>
        <taxon>Rotifera</taxon>
        <taxon>Eurotatoria</taxon>
        <taxon>Bdelloidea</taxon>
        <taxon>Philodinida</taxon>
        <taxon>Philodinidae</taxon>
        <taxon>Didymodactylos</taxon>
    </lineage>
</organism>
<dbReference type="Proteomes" id="UP000682733">
    <property type="component" value="Unassembled WGS sequence"/>
</dbReference>
<protein>
    <submittedName>
        <fullName evidence="2">Uncharacterized protein</fullName>
    </submittedName>
</protein>
<sequence length="140" mass="16534">TWFCYFIILTYGTVTMSIPSKYFIHKRDISEQLEVDCIPVYYDTLKWVIQTNEDDDSVLYGKLLMDSDYSGKQVYVICSKYQSDDSNDGKPEDNTNRKKRSIVRRSARNANILYRYCRLSGHMKQFCLNYSVRMLFTTGH</sequence>
<dbReference type="EMBL" id="CAJNOK010038390">
    <property type="protein sequence ID" value="CAF1537847.1"/>
    <property type="molecule type" value="Genomic_DNA"/>
</dbReference>
<dbReference type="Proteomes" id="UP000677228">
    <property type="component" value="Unassembled WGS sequence"/>
</dbReference>
<dbReference type="AlphaFoldDB" id="A0A8S2U5L8"/>
<gene>
    <name evidence="1" type="ORF">OVA965_LOCUS38608</name>
    <name evidence="2" type="ORF">TMI583_LOCUS39813</name>
</gene>
<reference evidence="2" key="1">
    <citation type="submission" date="2021-02" db="EMBL/GenBank/DDBJ databases">
        <authorList>
            <person name="Nowell W R."/>
        </authorList>
    </citation>
    <scope>NUCLEOTIDE SEQUENCE</scope>
</reference>
<dbReference type="EMBL" id="CAJOBA010060697">
    <property type="protein sequence ID" value="CAF4325788.1"/>
    <property type="molecule type" value="Genomic_DNA"/>
</dbReference>
<proteinExistence type="predicted"/>
<accession>A0A8S2U5L8</accession>
<evidence type="ECO:0000313" key="3">
    <source>
        <dbReference type="Proteomes" id="UP000682733"/>
    </source>
</evidence>
<name>A0A8S2U5L8_9BILA</name>
<evidence type="ECO:0000313" key="2">
    <source>
        <dbReference type="EMBL" id="CAF4325788.1"/>
    </source>
</evidence>
<feature type="non-terminal residue" evidence="2">
    <location>
        <position position="1"/>
    </location>
</feature>
<evidence type="ECO:0000313" key="1">
    <source>
        <dbReference type="EMBL" id="CAF1537847.1"/>
    </source>
</evidence>
<comment type="caution">
    <text evidence="2">The sequence shown here is derived from an EMBL/GenBank/DDBJ whole genome shotgun (WGS) entry which is preliminary data.</text>
</comment>